<dbReference type="RefSeq" id="WP_070177694.1">
    <property type="nucleotide sequence ID" value="NZ_BMJR01000002.1"/>
</dbReference>
<protein>
    <submittedName>
        <fullName evidence="1">Uncharacterized protein</fullName>
    </submittedName>
</protein>
<reference evidence="1 2" key="1">
    <citation type="submission" date="2016-09" db="EMBL/GenBank/DDBJ databases">
        <title>Alteromonas lipolytica, a new species isolated from sea water.</title>
        <authorList>
            <person name="Wu Y.-H."/>
            <person name="Cheng H."/>
            <person name="Xu X.-W."/>
        </authorList>
    </citation>
    <scope>NUCLEOTIDE SEQUENCE [LARGE SCALE GENOMIC DNA]</scope>
    <source>
        <strain evidence="1 2">JW12</strain>
    </source>
</reference>
<organism evidence="1 2">
    <name type="scientific">Alteromonas lipolytica</name>
    <dbReference type="NCBI Taxonomy" id="1856405"/>
    <lineage>
        <taxon>Bacteria</taxon>
        <taxon>Pseudomonadati</taxon>
        <taxon>Pseudomonadota</taxon>
        <taxon>Gammaproteobacteria</taxon>
        <taxon>Alteromonadales</taxon>
        <taxon>Alteromonadaceae</taxon>
        <taxon>Alteromonas/Salinimonas group</taxon>
        <taxon>Alteromonas</taxon>
    </lineage>
</organism>
<evidence type="ECO:0000313" key="2">
    <source>
        <dbReference type="Proteomes" id="UP000176037"/>
    </source>
</evidence>
<evidence type="ECO:0000313" key="1">
    <source>
        <dbReference type="EMBL" id="OFI33318.1"/>
    </source>
</evidence>
<keyword evidence="2" id="KW-1185">Reference proteome</keyword>
<dbReference type="AlphaFoldDB" id="A0A1E8FCI1"/>
<dbReference type="STRING" id="1856405.BFC17_03390"/>
<dbReference type="Proteomes" id="UP000176037">
    <property type="component" value="Unassembled WGS sequence"/>
</dbReference>
<comment type="caution">
    <text evidence="1">The sequence shown here is derived from an EMBL/GenBank/DDBJ whole genome shotgun (WGS) entry which is preliminary data.</text>
</comment>
<gene>
    <name evidence="1" type="ORF">BFC17_03390</name>
</gene>
<name>A0A1E8FCI1_9ALTE</name>
<proteinExistence type="predicted"/>
<sequence>MSVDYIADAGRKAKGQRPYFLESAQTEQLLNITMAIAQELAVTRERMDTIERLLEAGNGVTREAIENYKPDAAAAEQRQTWHQEFISRILRIVQQSREEITENTNGQADMETVVSQVSQ</sequence>
<accession>A0A1E8FCI1</accession>
<dbReference type="OrthoDB" id="467106at2"/>
<dbReference type="EMBL" id="MJIC01000015">
    <property type="protein sequence ID" value="OFI33318.1"/>
    <property type="molecule type" value="Genomic_DNA"/>
</dbReference>